<evidence type="ECO:0000313" key="2">
    <source>
        <dbReference type="Proteomes" id="UP000198923"/>
    </source>
</evidence>
<dbReference type="Proteomes" id="UP000198923">
    <property type="component" value="Unassembled WGS sequence"/>
</dbReference>
<dbReference type="STRING" id="504805.SAMN05421505_112112"/>
<gene>
    <name evidence="1" type="ORF">SAMN05421505_112112</name>
</gene>
<protein>
    <submittedName>
        <fullName evidence="1">Uncharacterized protein</fullName>
    </submittedName>
</protein>
<dbReference type="AlphaFoldDB" id="A0A1G8ADP8"/>
<reference evidence="1 2" key="1">
    <citation type="submission" date="2016-10" db="EMBL/GenBank/DDBJ databases">
        <authorList>
            <person name="de Groot N.N."/>
        </authorList>
    </citation>
    <scope>NUCLEOTIDE SEQUENCE [LARGE SCALE GENOMIC DNA]</scope>
    <source>
        <strain evidence="1 2">CPCC 201354</strain>
    </source>
</reference>
<accession>A0A1G8ADP8</accession>
<sequence length="79" mass="8485">MEVRDRIGGALLYRLDTANGRITIGGTTGQITLSIPDTVTSAWTWRAGVYDLELVAPDARVVRLIEGTVTVRPEVTTGA</sequence>
<organism evidence="1 2">
    <name type="scientific">Sinosporangium album</name>
    <dbReference type="NCBI Taxonomy" id="504805"/>
    <lineage>
        <taxon>Bacteria</taxon>
        <taxon>Bacillati</taxon>
        <taxon>Actinomycetota</taxon>
        <taxon>Actinomycetes</taxon>
        <taxon>Streptosporangiales</taxon>
        <taxon>Streptosporangiaceae</taxon>
        <taxon>Sinosporangium</taxon>
    </lineage>
</organism>
<dbReference type="EMBL" id="FNCN01000012">
    <property type="protein sequence ID" value="SDH19003.1"/>
    <property type="molecule type" value="Genomic_DNA"/>
</dbReference>
<proteinExistence type="predicted"/>
<keyword evidence="2" id="KW-1185">Reference proteome</keyword>
<evidence type="ECO:0000313" key="1">
    <source>
        <dbReference type="EMBL" id="SDH19003.1"/>
    </source>
</evidence>
<name>A0A1G8ADP8_9ACTN</name>